<dbReference type="SMART" id="SM00849">
    <property type="entry name" value="Lactamase_B"/>
    <property type="match status" value="1"/>
</dbReference>
<dbReference type="PANTHER" id="PTHR46233">
    <property type="entry name" value="HYDROXYACYLGLUTATHIONE HYDROLASE GLOC"/>
    <property type="match status" value="1"/>
</dbReference>
<dbReference type="Proteomes" id="UP001499884">
    <property type="component" value="Unassembled WGS sequence"/>
</dbReference>
<feature type="domain" description="Metallo-beta-lactamase" evidence="1">
    <location>
        <begin position="24"/>
        <end position="187"/>
    </location>
</feature>
<dbReference type="EMBL" id="BAABEP010000045">
    <property type="protein sequence ID" value="GAA3747956.1"/>
    <property type="molecule type" value="Genomic_DNA"/>
</dbReference>
<comment type="caution">
    <text evidence="2">The sequence shown here is derived from an EMBL/GenBank/DDBJ whole genome shotgun (WGS) entry which is preliminary data.</text>
</comment>
<dbReference type="CDD" id="cd06262">
    <property type="entry name" value="metallo-hydrolase-like_MBL-fold"/>
    <property type="match status" value="1"/>
</dbReference>
<dbReference type="RefSeq" id="WP_345651827.1">
    <property type="nucleotide sequence ID" value="NZ_BAABEP010000045.1"/>
</dbReference>
<dbReference type="Pfam" id="PF00753">
    <property type="entry name" value="Lactamase_B"/>
    <property type="match status" value="1"/>
</dbReference>
<keyword evidence="3" id="KW-1185">Reference proteome</keyword>
<protein>
    <submittedName>
        <fullName evidence="2">MBL fold metallo-hydrolase</fullName>
    </submittedName>
</protein>
<gene>
    <name evidence="2" type="ORF">GCM10023082_50350</name>
</gene>
<evidence type="ECO:0000313" key="3">
    <source>
        <dbReference type="Proteomes" id="UP001499884"/>
    </source>
</evidence>
<accession>A0ABP7FZP1</accession>
<evidence type="ECO:0000313" key="2">
    <source>
        <dbReference type="EMBL" id="GAA3747956.1"/>
    </source>
</evidence>
<proteinExistence type="predicted"/>
<dbReference type="Gene3D" id="3.60.15.10">
    <property type="entry name" value="Ribonuclease Z/Hydroxyacylglutathione hydrolase-like"/>
    <property type="match status" value="1"/>
</dbReference>
<evidence type="ECO:0000259" key="1">
    <source>
        <dbReference type="SMART" id="SM00849"/>
    </source>
</evidence>
<dbReference type="InterPro" id="IPR001279">
    <property type="entry name" value="Metallo-B-lactamas"/>
</dbReference>
<organism evidence="2 3">
    <name type="scientific">Streptomyces tremellae</name>
    <dbReference type="NCBI Taxonomy" id="1124239"/>
    <lineage>
        <taxon>Bacteria</taxon>
        <taxon>Bacillati</taxon>
        <taxon>Actinomycetota</taxon>
        <taxon>Actinomycetes</taxon>
        <taxon>Kitasatosporales</taxon>
        <taxon>Streptomycetaceae</taxon>
        <taxon>Streptomyces</taxon>
    </lineage>
</organism>
<dbReference type="InterPro" id="IPR036866">
    <property type="entry name" value="RibonucZ/Hydroxyglut_hydro"/>
</dbReference>
<dbReference type="SUPFAM" id="SSF56281">
    <property type="entry name" value="Metallo-hydrolase/oxidoreductase"/>
    <property type="match status" value="1"/>
</dbReference>
<dbReference type="InterPro" id="IPR051453">
    <property type="entry name" value="MBL_Glyoxalase_II"/>
</dbReference>
<sequence>MTLRIELVVTQGTFALDGGAWDVENNVWVIGNDDEALVVDAAHDADAILEAVGDRRLTAVVCTHAHNDHINAAVEVAEKTGAPVFLHLDDRLLWSHTHPDYSPSYVCDQRRIPIAGTEVEVLHTPGHTPGAISLYLPELHTVLTGDTLFAGGPGATGRSFSDFPTIIRSVRDRLLTLPPHTAVLTGHGPSTTIADEAPHLHEWIARGH</sequence>
<dbReference type="PANTHER" id="PTHR46233:SF4">
    <property type="entry name" value="METALLO-BETA-LACTAMASE DOMAIN-CONTAINING PROTEIN"/>
    <property type="match status" value="1"/>
</dbReference>
<reference evidence="3" key="1">
    <citation type="journal article" date="2019" name="Int. J. Syst. Evol. Microbiol.">
        <title>The Global Catalogue of Microorganisms (GCM) 10K type strain sequencing project: providing services to taxonomists for standard genome sequencing and annotation.</title>
        <authorList>
            <consortium name="The Broad Institute Genomics Platform"/>
            <consortium name="The Broad Institute Genome Sequencing Center for Infectious Disease"/>
            <person name="Wu L."/>
            <person name="Ma J."/>
        </authorList>
    </citation>
    <scope>NUCLEOTIDE SEQUENCE [LARGE SCALE GENOMIC DNA]</scope>
    <source>
        <strain evidence="3">JCM 30846</strain>
    </source>
</reference>
<name>A0ABP7FZP1_9ACTN</name>